<dbReference type="Gene3D" id="3.90.830.10">
    <property type="entry name" value="Syntaxin Binding Protein 1, Chain A, domain 2"/>
    <property type="match status" value="1"/>
</dbReference>
<keyword evidence="4" id="KW-1185">Reference proteome</keyword>
<sequence length="713" mass="77896">MAARGSSLRDKQIVSIKKLLNLNEPYEPNENDDTPSNGLAVPAAPISKDGTPIWKLLVFDDFGRDVISPILQVSDLRSMGVTMHMHIASQRAAIPDVPAIYFVEPTPANLEAITNDLQKGLYSSAHLNFLSSIPRPLLEDFAAQTAAAGTSEQIAQVYDQYLNFIVTEPDLFSLGMQKEHTYWALNSAKTKDEELDRVIDRIVSGLFSVVVTSGVIPIIRCPRGAAAEMIAAKLDRKLRDHVVNSKDNLFSQARSGPSAAGTPSSRPVLIILDRNVDLIPMLSHSWTYQSLCFDIFKSELNRITIETPVDSSNPAKGVTRKTYDLAANDFFWAKNACLPFPQVAEDIDAELTKYKEEAEAITKKTGISDFEDLQQDTSASAQHLKAAITLLPELRERKATLDMHMNILAAVLGEIQNRQLDNYFQLEENVMKQSKAQMLELIKTDKGQPGDKLRFFVIWFLSTEQDVSRQEWAQFEEALEAAGCDKTSLAYIRQVRATTKMTQLTTVTSQAAANQQQSGSSDLFNRFSAISTRLTDRLKETGVPTNALTSNVASLLGGIKNFLPVDKDLTVTKITESIMDPSSASSSAIAKTENYLYFDPRSANARGTMPQPSALRAGAGGGTAPGGLPGSALGAQMAGTGATFGQRRQGFSEAIVFIVGGGSMDEYGNLQEWAARTAGGDRAKRRVIYGASELVNAGHFIKEELNKLGREIS</sequence>
<dbReference type="Gene3D" id="3.40.50.1910">
    <property type="match status" value="1"/>
</dbReference>
<dbReference type="AlphaFoldDB" id="A0AAN7D158"/>
<dbReference type="PIRSF" id="PIRSF005715">
    <property type="entry name" value="VPS45_Sec1"/>
    <property type="match status" value="1"/>
</dbReference>
<evidence type="ECO:0000256" key="2">
    <source>
        <dbReference type="SAM" id="MobiDB-lite"/>
    </source>
</evidence>
<protein>
    <submittedName>
        <fullName evidence="3">Sec1-like protein</fullName>
    </submittedName>
</protein>
<evidence type="ECO:0000313" key="3">
    <source>
        <dbReference type="EMBL" id="KAK4251755.1"/>
    </source>
</evidence>
<dbReference type="Pfam" id="PF00995">
    <property type="entry name" value="Sec1"/>
    <property type="match status" value="1"/>
</dbReference>
<name>A0AAN7D158_9PEZI</name>
<dbReference type="InterPro" id="IPR001619">
    <property type="entry name" value="Sec1-like"/>
</dbReference>
<dbReference type="GO" id="GO:0016192">
    <property type="term" value="P:vesicle-mediated transport"/>
    <property type="evidence" value="ECO:0007669"/>
    <property type="project" value="InterPro"/>
</dbReference>
<dbReference type="Gene3D" id="1.25.40.60">
    <property type="match status" value="1"/>
</dbReference>
<dbReference type="PANTHER" id="PTHR11679">
    <property type="entry name" value="VESICLE PROTEIN SORTING-ASSOCIATED"/>
    <property type="match status" value="1"/>
</dbReference>
<feature type="compositionally biased region" description="Gly residues" evidence="2">
    <location>
        <begin position="618"/>
        <end position="629"/>
    </location>
</feature>
<dbReference type="EMBL" id="MU857604">
    <property type="protein sequence ID" value="KAK4251755.1"/>
    <property type="molecule type" value="Genomic_DNA"/>
</dbReference>
<organism evidence="3 4">
    <name type="scientific">Corynascus novoguineensis</name>
    <dbReference type="NCBI Taxonomy" id="1126955"/>
    <lineage>
        <taxon>Eukaryota</taxon>
        <taxon>Fungi</taxon>
        <taxon>Dikarya</taxon>
        <taxon>Ascomycota</taxon>
        <taxon>Pezizomycotina</taxon>
        <taxon>Sordariomycetes</taxon>
        <taxon>Sordariomycetidae</taxon>
        <taxon>Sordariales</taxon>
        <taxon>Chaetomiaceae</taxon>
        <taxon>Corynascus</taxon>
    </lineage>
</organism>
<reference evidence="3" key="2">
    <citation type="submission" date="2023-05" db="EMBL/GenBank/DDBJ databases">
        <authorList>
            <consortium name="Lawrence Berkeley National Laboratory"/>
            <person name="Steindorff A."/>
            <person name="Hensen N."/>
            <person name="Bonometti L."/>
            <person name="Westerberg I."/>
            <person name="Brannstrom I.O."/>
            <person name="Guillou S."/>
            <person name="Cros-Aarteil S."/>
            <person name="Calhoun S."/>
            <person name="Haridas S."/>
            <person name="Kuo A."/>
            <person name="Mondo S."/>
            <person name="Pangilinan J."/>
            <person name="Riley R."/>
            <person name="Labutti K."/>
            <person name="Andreopoulos B."/>
            <person name="Lipzen A."/>
            <person name="Chen C."/>
            <person name="Yanf M."/>
            <person name="Daum C."/>
            <person name="Ng V."/>
            <person name="Clum A."/>
            <person name="Ohm R."/>
            <person name="Martin F."/>
            <person name="Silar P."/>
            <person name="Natvig D."/>
            <person name="Lalanne C."/>
            <person name="Gautier V."/>
            <person name="Ament-Velasquez S.L."/>
            <person name="Kruys A."/>
            <person name="Hutchinson M.I."/>
            <person name="Powell A.J."/>
            <person name="Barry K."/>
            <person name="Miller A.N."/>
            <person name="Grigoriev I.V."/>
            <person name="Debuchy R."/>
            <person name="Gladieux P."/>
            <person name="Thoren M.H."/>
            <person name="Johannesson H."/>
        </authorList>
    </citation>
    <scope>NUCLEOTIDE SEQUENCE</scope>
    <source>
        <strain evidence="3">CBS 359.72</strain>
    </source>
</reference>
<feature type="region of interest" description="Disordered" evidence="2">
    <location>
        <begin position="606"/>
        <end position="631"/>
    </location>
</feature>
<dbReference type="SUPFAM" id="SSF56815">
    <property type="entry name" value="Sec1/munc18-like (SM) proteins"/>
    <property type="match status" value="1"/>
</dbReference>
<dbReference type="InterPro" id="IPR043127">
    <property type="entry name" value="Sec-1-like_dom3a"/>
</dbReference>
<dbReference type="InterPro" id="IPR043154">
    <property type="entry name" value="Sec-1-like_dom1"/>
</dbReference>
<evidence type="ECO:0000256" key="1">
    <source>
        <dbReference type="ARBA" id="ARBA00009884"/>
    </source>
</evidence>
<gene>
    <name evidence="3" type="ORF">C7999DRAFT_10576</name>
</gene>
<comment type="caution">
    <text evidence="3">The sequence shown here is derived from an EMBL/GenBank/DDBJ whole genome shotgun (WGS) entry which is preliminary data.</text>
</comment>
<dbReference type="Proteomes" id="UP001303647">
    <property type="component" value="Unassembled WGS sequence"/>
</dbReference>
<dbReference type="InterPro" id="IPR027482">
    <property type="entry name" value="Sec1-like_dom2"/>
</dbReference>
<proteinExistence type="inferred from homology"/>
<reference evidence="3" key="1">
    <citation type="journal article" date="2023" name="Mol. Phylogenet. Evol.">
        <title>Genome-scale phylogeny and comparative genomics of the fungal order Sordariales.</title>
        <authorList>
            <person name="Hensen N."/>
            <person name="Bonometti L."/>
            <person name="Westerberg I."/>
            <person name="Brannstrom I.O."/>
            <person name="Guillou S."/>
            <person name="Cros-Aarteil S."/>
            <person name="Calhoun S."/>
            <person name="Haridas S."/>
            <person name="Kuo A."/>
            <person name="Mondo S."/>
            <person name="Pangilinan J."/>
            <person name="Riley R."/>
            <person name="LaButti K."/>
            <person name="Andreopoulos B."/>
            <person name="Lipzen A."/>
            <person name="Chen C."/>
            <person name="Yan M."/>
            <person name="Daum C."/>
            <person name="Ng V."/>
            <person name="Clum A."/>
            <person name="Steindorff A."/>
            <person name="Ohm R.A."/>
            <person name="Martin F."/>
            <person name="Silar P."/>
            <person name="Natvig D.O."/>
            <person name="Lalanne C."/>
            <person name="Gautier V."/>
            <person name="Ament-Velasquez S.L."/>
            <person name="Kruys A."/>
            <person name="Hutchinson M.I."/>
            <person name="Powell A.J."/>
            <person name="Barry K."/>
            <person name="Miller A.N."/>
            <person name="Grigoriev I.V."/>
            <person name="Debuchy R."/>
            <person name="Gladieux P."/>
            <person name="Hiltunen Thoren M."/>
            <person name="Johannesson H."/>
        </authorList>
    </citation>
    <scope>NUCLEOTIDE SEQUENCE</scope>
    <source>
        <strain evidence="3">CBS 359.72</strain>
    </source>
</reference>
<dbReference type="Gene3D" id="3.40.50.2060">
    <property type="match status" value="1"/>
</dbReference>
<dbReference type="InterPro" id="IPR036045">
    <property type="entry name" value="Sec1-like_sf"/>
</dbReference>
<evidence type="ECO:0000313" key="4">
    <source>
        <dbReference type="Proteomes" id="UP001303647"/>
    </source>
</evidence>
<comment type="similarity">
    <text evidence="1">Belongs to the STXBP/unc-18/SEC1 family.</text>
</comment>
<accession>A0AAN7D158</accession>